<dbReference type="EMBL" id="ML977564">
    <property type="protein sequence ID" value="KAF2005329.1"/>
    <property type="molecule type" value="Genomic_DNA"/>
</dbReference>
<keyword evidence="4" id="KW-1185">Reference proteome</keyword>
<feature type="transmembrane region" description="Helical" evidence="2">
    <location>
        <begin position="7"/>
        <end position="31"/>
    </location>
</feature>
<keyword evidence="2" id="KW-0812">Transmembrane</keyword>
<feature type="region of interest" description="Disordered" evidence="1">
    <location>
        <begin position="409"/>
        <end position="441"/>
    </location>
</feature>
<dbReference type="Proteomes" id="UP000799779">
    <property type="component" value="Unassembled WGS sequence"/>
</dbReference>
<name>A0A6A5WX58_9PLEO</name>
<feature type="compositionally biased region" description="Acidic residues" evidence="1">
    <location>
        <begin position="361"/>
        <end position="371"/>
    </location>
</feature>
<dbReference type="AlphaFoldDB" id="A0A6A5WX58"/>
<feature type="transmembrane region" description="Helical" evidence="2">
    <location>
        <begin position="148"/>
        <end position="166"/>
    </location>
</feature>
<feature type="region of interest" description="Disordered" evidence="1">
    <location>
        <begin position="361"/>
        <end position="380"/>
    </location>
</feature>
<feature type="transmembrane region" description="Helical" evidence="2">
    <location>
        <begin position="228"/>
        <end position="245"/>
    </location>
</feature>
<proteinExistence type="predicted"/>
<reference evidence="3" key="1">
    <citation type="journal article" date="2020" name="Stud. Mycol.">
        <title>101 Dothideomycetes genomes: a test case for predicting lifestyles and emergence of pathogens.</title>
        <authorList>
            <person name="Haridas S."/>
            <person name="Albert R."/>
            <person name="Binder M."/>
            <person name="Bloem J."/>
            <person name="Labutti K."/>
            <person name="Salamov A."/>
            <person name="Andreopoulos B."/>
            <person name="Baker S."/>
            <person name="Barry K."/>
            <person name="Bills G."/>
            <person name="Bluhm B."/>
            <person name="Cannon C."/>
            <person name="Castanera R."/>
            <person name="Culley D."/>
            <person name="Daum C."/>
            <person name="Ezra D."/>
            <person name="Gonzalez J."/>
            <person name="Henrissat B."/>
            <person name="Kuo A."/>
            <person name="Liang C."/>
            <person name="Lipzen A."/>
            <person name="Lutzoni F."/>
            <person name="Magnuson J."/>
            <person name="Mondo S."/>
            <person name="Nolan M."/>
            <person name="Ohm R."/>
            <person name="Pangilinan J."/>
            <person name="Park H.-J."/>
            <person name="Ramirez L."/>
            <person name="Alfaro M."/>
            <person name="Sun H."/>
            <person name="Tritt A."/>
            <person name="Yoshinaga Y."/>
            <person name="Zwiers L.-H."/>
            <person name="Turgeon B."/>
            <person name="Goodwin S."/>
            <person name="Spatafora J."/>
            <person name="Crous P."/>
            <person name="Grigoriev I."/>
        </authorList>
    </citation>
    <scope>NUCLEOTIDE SEQUENCE</scope>
    <source>
        <strain evidence="3">CBS 123094</strain>
    </source>
</reference>
<evidence type="ECO:0000256" key="2">
    <source>
        <dbReference type="SAM" id="Phobius"/>
    </source>
</evidence>
<accession>A0A6A5WX58</accession>
<protein>
    <submittedName>
        <fullName evidence="3">Uncharacterized protein</fullName>
    </submittedName>
</protein>
<gene>
    <name evidence="3" type="ORF">P154DRAFT_571534</name>
</gene>
<keyword evidence="2" id="KW-0472">Membrane</keyword>
<evidence type="ECO:0000313" key="4">
    <source>
        <dbReference type="Proteomes" id="UP000799779"/>
    </source>
</evidence>
<evidence type="ECO:0000313" key="3">
    <source>
        <dbReference type="EMBL" id="KAF2005329.1"/>
    </source>
</evidence>
<sequence length="476" mass="51551">MDSQGIPAFYLVTYFFQEAVLITILGAYGAYNHVVATTTYLQNTVHSISDTAASAANTAVSVADTMASYTQTSPPAKAKKPVQAPNKALILHPTHSHASALARAARYGVPIAGAALAGPIIDMLGMGPLGFILGTTATALSKFRIRQLLVGNFYAIIHAAGFTSLWGPILPLLAYLSLGAVFGPTGTLFQAHLATLAFGDGGFAAPLLGLSLSAITSLLGGIGLIPQLFLGGVGGIGGWSIYALTTELASYATFRALGWASDAALAQWMRLLDLKEKAGREMRRLVRAAMPYLSEGLRGAGWVRDEVFEVVAAISRMFDTGMQAAKMIEGTVKRGGKGRPAAERQIQVYESLEEWELVDMEGEEEEEEVEDSTNGLGGMNDQEVWEDEGWEQIDIEDIQDLEDEEWELVENEKEQDDVKEVTEEATTQEEAPNPDDDWELIDNPWSRQERVRYVKEGASADLFISELCFEKAAFAN</sequence>
<evidence type="ECO:0000256" key="1">
    <source>
        <dbReference type="SAM" id="MobiDB-lite"/>
    </source>
</evidence>
<keyword evidence="2" id="KW-1133">Transmembrane helix</keyword>
<dbReference type="OrthoDB" id="3793756at2759"/>
<feature type="transmembrane region" description="Helical" evidence="2">
    <location>
        <begin position="111"/>
        <end position="136"/>
    </location>
</feature>
<feature type="compositionally biased region" description="Basic and acidic residues" evidence="1">
    <location>
        <begin position="410"/>
        <end position="422"/>
    </location>
</feature>
<organism evidence="3 4">
    <name type="scientific">Amniculicola lignicola CBS 123094</name>
    <dbReference type="NCBI Taxonomy" id="1392246"/>
    <lineage>
        <taxon>Eukaryota</taxon>
        <taxon>Fungi</taxon>
        <taxon>Dikarya</taxon>
        <taxon>Ascomycota</taxon>
        <taxon>Pezizomycotina</taxon>
        <taxon>Dothideomycetes</taxon>
        <taxon>Pleosporomycetidae</taxon>
        <taxon>Pleosporales</taxon>
        <taxon>Amniculicolaceae</taxon>
        <taxon>Amniculicola</taxon>
    </lineage>
</organism>